<keyword evidence="10" id="KW-0378">Hydrolase</keyword>
<evidence type="ECO:0000256" key="6">
    <source>
        <dbReference type="ARBA" id="ARBA00023136"/>
    </source>
</evidence>
<evidence type="ECO:0000256" key="3">
    <source>
        <dbReference type="ARBA" id="ARBA00022519"/>
    </source>
</evidence>
<dbReference type="EMBL" id="JBELOE010000270">
    <property type="protein sequence ID" value="MER2493823.1"/>
    <property type="molecule type" value="Genomic_DNA"/>
</dbReference>
<reference evidence="10 11" key="1">
    <citation type="submission" date="2024-06" db="EMBL/GenBank/DDBJ databases">
        <authorList>
            <person name="Chen R.Y."/>
        </authorList>
    </citation>
    <scope>NUCLEOTIDE SEQUENCE [LARGE SCALE GENOMIC DNA]</scope>
    <source>
        <strain evidence="10 11">D2</strain>
    </source>
</reference>
<keyword evidence="6 7" id="KW-0472">Membrane</keyword>
<feature type="transmembrane region" description="Helical" evidence="7">
    <location>
        <begin position="103"/>
        <end position="124"/>
    </location>
</feature>
<dbReference type="InterPro" id="IPR035952">
    <property type="entry name" value="Rhomboid-like_sf"/>
</dbReference>
<dbReference type="InterPro" id="IPR038236">
    <property type="entry name" value="GlpG_N_sf"/>
</dbReference>
<dbReference type="Proteomes" id="UP001467690">
    <property type="component" value="Unassembled WGS sequence"/>
</dbReference>
<dbReference type="RefSeq" id="WP_350402878.1">
    <property type="nucleotide sequence ID" value="NZ_JBELOE010000270.1"/>
</dbReference>
<comment type="subcellular location">
    <subcellularLocation>
        <location evidence="1">Membrane</location>
        <topology evidence="1">Multi-pass membrane protein</topology>
    </subcellularLocation>
</comment>
<keyword evidence="10" id="KW-0645">Protease</keyword>
<evidence type="ECO:0000256" key="7">
    <source>
        <dbReference type="SAM" id="Phobius"/>
    </source>
</evidence>
<organism evidence="10 11">
    <name type="scientific">Catenovulum sediminis</name>
    <dbReference type="NCBI Taxonomy" id="1740262"/>
    <lineage>
        <taxon>Bacteria</taxon>
        <taxon>Pseudomonadati</taxon>
        <taxon>Pseudomonadota</taxon>
        <taxon>Gammaproteobacteria</taxon>
        <taxon>Alteromonadales</taxon>
        <taxon>Alteromonadaceae</taxon>
        <taxon>Catenovulum</taxon>
    </lineage>
</organism>
<feature type="transmembrane region" description="Helical" evidence="7">
    <location>
        <begin position="179"/>
        <end position="197"/>
    </location>
</feature>
<dbReference type="PANTHER" id="PTHR43066">
    <property type="entry name" value="RHOMBOID-RELATED PROTEIN"/>
    <property type="match status" value="1"/>
</dbReference>
<feature type="transmembrane region" description="Helical" evidence="7">
    <location>
        <begin position="233"/>
        <end position="250"/>
    </location>
</feature>
<keyword evidence="11" id="KW-1185">Reference proteome</keyword>
<evidence type="ECO:0000313" key="11">
    <source>
        <dbReference type="Proteomes" id="UP001467690"/>
    </source>
</evidence>
<dbReference type="PANTHER" id="PTHR43066:SF26">
    <property type="entry name" value="RHOMBOID PROTEASE GLPG"/>
    <property type="match status" value="1"/>
</dbReference>
<gene>
    <name evidence="10" type="primary">glpG</name>
    <name evidence="10" type="ORF">ABS311_18260</name>
</gene>
<dbReference type="Pfam" id="PF01694">
    <property type="entry name" value="Rhomboid"/>
    <property type="match status" value="1"/>
</dbReference>
<dbReference type="NCBIfam" id="TIGR04239">
    <property type="entry name" value="rhombo_GlpG"/>
    <property type="match status" value="1"/>
</dbReference>
<evidence type="ECO:0000259" key="9">
    <source>
        <dbReference type="Pfam" id="PF12122"/>
    </source>
</evidence>
<name>A0ABV1RLJ7_9ALTE</name>
<feature type="transmembrane region" description="Helical" evidence="7">
    <location>
        <begin position="203"/>
        <end position="221"/>
    </location>
</feature>
<dbReference type="Gene3D" id="1.20.1540.10">
    <property type="entry name" value="Rhomboid-like"/>
    <property type="match status" value="1"/>
</dbReference>
<feature type="domain" description="Peptidase S54 rhomboid" evidence="8">
    <location>
        <begin position="140"/>
        <end position="273"/>
    </location>
</feature>
<feature type="transmembrane region" description="Helical" evidence="7">
    <location>
        <begin position="144"/>
        <end position="167"/>
    </location>
</feature>
<evidence type="ECO:0000259" key="8">
    <source>
        <dbReference type="Pfam" id="PF01694"/>
    </source>
</evidence>
<evidence type="ECO:0000256" key="2">
    <source>
        <dbReference type="ARBA" id="ARBA00022475"/>
    </source>
</evidence>
<keyword evidence="4 7" id="KW-0812">Transmembrane</keyword>
<dbReference type="GO" id="GO:0008233">
    <property type="term" value="F:peptidase activity"/>
    <property type="evidence" value="ECO:0007669"/>
    <property type="project" value="UniProtKB-KW"/>
</dbReference>
<feature type="domain" description="Peptidase S54 GlpG peptidase N-terminal" evidence="9">
    <location>
        <begin position="1"/>
        <end position="75"/>
    </location>
</feature>
<accession>A0ABV1RLJ7</accession>
<dbReference type="Pfam" id="PF12122">
    <property type="entry name" value="Rhomboid_N"/>
    <property type="match status" value="1"/>
</dbReference>
<proteinExistence type="predicted"/>
<keyword evidence="3" id="KW-0997">Cell inner membrane</keyword>
<dbReference type="InterPro" id="IPR023662">
    <property type="entry name" value="Rhomboid_protease_GlpG"/>
</dbReference>
<dbReference type="SUPFAM" id="SSF144091">
    <property type="entry name" value="Rhomboid-like"/>
    <property type="match status" value="1"/>
</dbReference>
<feature type="transmembrane region" description="Helical" evidence="7">
    <location>
        <begin position="256"/>
        <end position="272"/>
    </location>
</feature>
<evidence type="ECO:0000256" key="1">
    <source>
        <dbReference type="ARBA" id="ARBA00004141"/>
    </source>
</evidence>
<sequence>MILLARFADIRAAKAVSDYLQLNHIENHIQPENSDFHVYIRYEEQLSHAQHLLQEFIDNPHDEKFLDASWQLGQIEDITPDQQTTSSGFFATLRQQTGILTRIIGVLIVVVFIAQFIGFHPWIYQYLGFPISVNQLEITEIYRLFTPALMHGDWMHLIFNLFWWVWLAGRLELIKGANWLFNITCVTALTAHLLQYAMENAAFIGLSGVVYGLMGYAWIATKLNKLQLQIPNGIFVLMLLWLVAGFSGILGQQMANWAHLGGLISGMLWAYIEKRPAQSQA</sequence>
<keyword evidence="2" id="KW-1003">Cell membrane</keyword>
<comment type="caution">
    <text evidence="10">The sequence shown here is derived from an EMBL/GenBank/DDBJ whole genome shotgun (WGS) entry which is preliminary data.</text>
</comment>
<evidence type="ECO:0000256" key="4">
    <source>
        <dbReference type="ARBA" id="ARBA00022692"/>
    </source>
</evidence>
<dbReference type="EC" id="3.4.21.105" evidence="10"/>
<keyword evidence="5 7" id="KW-1133">Transmembrane helix</keyword>
<evidence type="ECO:0000313" key="10">
    <source>
        <dbReference type="EMBL" id="MER2493823.1"/>
    </source>
</evidence>
<dbReference type="Gene3D" id="3.30.70.2350">
    <property type="match status" value="1"/>
</dbReference>
<dbReference type="GO" id="GO:0006508">
    <property type="term" value="P:proteolysis"/>
    <property type="evidence" value="ECO:0007669"/>
    <property type="project" value="UniProtKB-KW"/>
</dbReference>
<dbReference type="InterPro" id="IPR022732">
    <property type="entry name" value="Peptidase_S54_GlpG_N"/>
</dbReference>
<evidence type="ECO:0000256" key="5">
    <source>
        <dbReference type="ARBA" id="ARBA00022989"/>
    </source>
</evidence>
<protein>
    <submittedName>
        <fullName evidence="10">Rhomboid family intramembrane serine protease GlpG</fullName>
        <ecNumber evidence="10">3.4.21.105</ecNumber>
    </submittedName>
</protein>
<dbReference type="InterPro" id="IPR022764">
    <property type="entry name" value="Peptidase_S54_rhomboid_dom"/>
</dbReference>